<evidence type="ECO:0000313" key="2">
    <source>
        <dbReference type="EMBL" id="EJT97850.1"/>
    </source>
</evidence>
<reference evidence="2 3" key="1">
    <citation type="journal article" date="2012" name="Science">
        <title>The Paleozoic origin of enzymatic lignin decomposition reconstructed from 31 fungal genomes.</title>
        <authorList>
            <person name="Floudas D."/>
            <person name="Binder M."/>
            <person name="Riley R."/>
            <person name="Barry K."/>
            <person name="Blanchette R.A."/>
            <person name="Henrissat B."/>
            <person name="Martinez A.T."/>
            <person name="Otillar R."/>
            <person name="Spatafora J.W."/>
            <person name="Yadav J.S."/>
            <person name="Aerts A."/>
            <person name="Benoit I."/>
            <person name="Boyd A."/>
            <person name="Carlson A."/>
            <person name="Copeland A."/>
            <person name="Coutinho P.M."/>
            <person name="de Vries R.P."/>
            <person name="Ferreira P."/>
            <person name="Findley K."/>
            <person name="Foster B."/>
            <person name="Gaskell J."/>
            <person name="Glotzer D."/>
            <person name="Gorecki P."/>
            <person name="Heitman J."/>
            <person name="Hesse C."/>
            <person name="Hori C."/>
            <person name="Igarashi K."/>
            <person name="Jurgens J.A."/>
            <person name="Kallen N."/>
            <person name="Kersten P."/>
            <person name="Kohler A."/>
            <person name="Kuees U."/>
            <person name="Kumar T.K.A."/>
            <person name="Kuo A."/>
            <person name="LaButti K."/>
            <person name="Larrondo L.F."/>
            <person name="Lindquist E."/>
            <person name="Ling A."/>
            <person name="Lombard V."/>
            <person name="Lucas S."/>
            <person name="Lundell T."/>
            <person name="Martin R."/>
            <person name="McLaughlin D.J."/>
            <person name="Morgenstern I."/>
            <person name="Morin E."/>
            <person name="Murat C."/>
            <person name="Nagy L.G."/>
            <person name="Nolan M."/>
            <person name="Ohm R.A."/>
            <person name="Patyshakuliyeva A."/>
            <person name="Rokas A."/>
            <person name="Ruiz-Duenas F.J."/>
            <person name="Sabat G."/>
            <person name="Salamov A."/>
            <person name="Samejima M."/>
            <person name="Schmutz J."/>
            <person name="Slot J.C."/>
            <person name="St John F."/>
            <person name="Stenlid J."/>
            <person name="Sun H."/>
            <person name="Sun S."/>
            <person name="Syed K."/>
            <person name="Tsang A."/>
            <person name="Wiebenga A."/>
            <person name="Young D."/>
            <person name="Pisabarro A."/>
            <person name="Eastwood D.C."/>
            <person name="Martin F."/>
            <person name="Cullen D."/>
            <person name="Grigoriev I.V."/>
            <person name="Hibbett D.S."/>
        </authorList>
    </citation>
    <scope>NUCLEOTIDE SEQUENCE [LARGE SCALE GENOMIC DNA]</scope>
    <source>
        <strain evidence="2 3">DJM-731 SS1</strain>
    </source>
</reference>
<dbReference type="GeneID" id="63688919"/>
<sequence>MVALQRLTQRNALVREALDYRASPLPAMGEDPPSPDLDTGERDTVSVSPGSTV</sequence>
<dbReference type="HOGENOM" id="CLU_3068630_0_0_1"/>
<evidence type="ECO:0000256" key="1">
    <source>
        <dbReference type="SAM" id="MobiDB-lite"/>
    </source>
</evidence>
<dbReference type="Proteomes" id="UP000030653">
    <property type="component" value="Unassembled WGS sequence"/>
</dbReference>
<dbReference type="AlphaFoldDB" id="M5FNR8"/>
<gene>
    <name evidence="2" type="ORF">DACRYDRAFT_24801</name>
</gene>
<dbReference type="EMBL" id="JH795875">
    <property type="protein sequence ID" value="EJT97850.1"/>
    <property type="molecule type" value="Genomic_DNA"/>
</dbReference>
<feature type="region of interest" description="Disordered" evidence="1">
    <location>
        <begin position="20"/>
        <end position="53"/>
    </location>
</feature>
<dbReference type="RefSeq" id="XP_040624748.1">
    <property type="nucleotide sequence ID" value="XM_040773857.1"/>
</dbReference>
<organism evidence="2 3">
    <name type="scientific">Dacryopinax primogenitus (strain DJM 731)</name>
    <name type="common">Brown rot fungus</name>
    <dbReference type="NCBI Taxonomy" id="1858805"/>
    <lineage>
        <taxon>Eukaryota</taxon>
        <taxon>Fungi</taxon>
        <taxon>Dikarya</taxon>
        <taxon>Basidiomycota</taxon>
        <taxon>Agaricomycotina</taxon>
        <taxon>Dacrymycetes</taxon>
        <taxon>Dacrymycetales</taxon>
        <taxon>Dacrymycetaceae</taxon>
        <taxon>Dacryopinax</taxon>
    </lineage>
</organism>
<evidence type="ECO:0000313" key="3">
    <source>
        <dbReference type="Proteomes" id="UP000030653"/>
    </source>
</evidence>
<keyword evidence="3" id="KW-1185">Reference proteome</keyword>
<protein>
    <submittedName>
        <fullName evidence="2">Uncharacterized protein</fullName>
    </submittedName>
</protein>
<accession>M5FNR8</accession>
<proteinExistence type="predicted"/>
<name>M5FNR8_DACPD</name>